<gene>
    <name evidence="7" type="ORF">WICANDRAFT_61720</name>
</gene>
<keyword evidence="1" id="KW-0479">Metal-binding</keyword>
<evidence type="ECO:0000256" key="4">
    <source>
        <dbReference type="PROSITE-ProRule" id="PRU00146"/>
    </source>
</evidence>
<feature type="region of interest" description="Disordered" evidence="5">
    <location>
        <begin position="1"/>
        <end position="93"/>
    </location>
</feature>
<evidence type="ECO:0000256" key="2">
    <source>
        <dbReference type="ARBA" id="ARBA00022771"/>
    </source>
</evidence>
<feature type="compositionally biased region" description="Basic and acidic residues" evidence="5">
    <location>
        <begin position="179"/>
        <end position="193"/>
    </location>
</feature>
<dbReference type="GO" id="GO:0006357">
    <property type="term" value="P:regulation of transcription by RNA polymerase II"/>
    <property type="evidence" value="ECO:0007669"/>
    <property type="project" value="TreeGrafter"/>
</dbReference>
<dbReference type="GO" id="GO:0032221">
    <property type="term" value="C:Rpd3S complex"/>
    <property type="evidence" value="ECO:0007669"/>
    <property type="project" value="TreeGrafter"/>
</dbReference>
<dbReference type="GO" id="GO:0008270">
    <property type="term" value="F:zinc ion binding"/>
    <property type="evidence" value="ECO:0007669"/>
    <property type="project" value="UniProtKB-KW"/>
</dbReference>
<evidence type="ECO:0000259" key="6">
    <source>
        <dbReference type="PROSITE" id="PS50016"/>
    </source>
</evidence>
<keyword evidence="3" id="KW-0862">Zinc</keyword>
<dbReference type="CDD" id="cd15534">
    <property type="entry name" value="PHD2_PHF12_Rco1"/>
    <property type="match status" value="1"/>
</dbReference>
<dbReference type="InterPro" id="IPR052819">
    <property type="entry name" value="Chromatin_regulatory_protein"/>
</dbReference>
<dbReference type="GeneID" id="30200481"/>
<dbReference type="EMBL" id="KV454209">
    <property type="protein sequence ID" value="ODQ61153.1"/>
    <property type="molecule type" value="Genomic_DNA"/>
</dbReference>
<dbReference type="InterPro" id="IPR019787">
    <property type="entry name" value="Znf_PHD-finger"/>
</dbReference>
<dbReference type="OrthoDB" id="5876363at2759"/>
<accession>A0A1E3P708</accession>
<keyword evidence="2 4" id="KW-0863">Zinc-finger</keyword>
<feature type="compositionally biased region" description="Polar residues" evidence="5">
    <location>
        <begin position="73"/>
        <end position="93"/>
    </location>
</feature>
<dbReference type="SMART" id="SM00249">
    <property type="entry name" value="PHD"/>
    <property type="match status" value="2"/>
</dbReference>
<evidence type="ECO:0000313" key="7">
    <source>
        <dbReference type="EMBL" id="ODQ61153.1"/>
    </source>
</evidence>
<evidence type="ECO:0000313" key="8">
    <source>
        <dbReference type="Proteomes" id="UP000094112"/>
    </source>
</evidence>
<dbReference type="InterPro" id="IPR001965">
    <property type="entry name" value="Znf_PHD"/>
</dbReference>
<evidence type="ECO:0000256" key="5">
    <source>
        <dbReference type="SAM" id="MobiDB-lite"/>
    </source>
</evidence>
<sequence>MPHFPPLYPKSSVKSSRKGSPLPDESNGNRRRSNRLSELEQKDAVEKLKKSRNNHEADDPELVLKKRKFNIDGKTNLSKEGSTTTPKTSNRSVTLTLKGGQLQFNEPELGDPIISVTGLPLDAPPNSKIKKESLWPRKKTKKSKSTDAEDSEEDPNSTPEVSLPPENIEKQLRQGLKTNEYEKKLQPSNDRSRNVKPVPKKGAEIHGRKFVKSKIANVTTPKKKESKLKEGSKKNIKNASPKKTRENPFGFDNPMQLAGQHRENAFDFNDNTKDNEDFCSSCGEPGVFLCCESCPKSFHFACCDPPLSEDNLPDGNWFCNECKAKKNPPEPNPPGLFSKLLNQVDTRNPIQFKLPKKIRDRFEGVITGKYGEYEDNDYKPYRPTKIGAFEQTDPDLHFDKDGNILLCQRCGESGISPNKLNGEADKLITTCDYCPSAWHLDCLDPPLASVKQLGKKWKCPNHADHLLPNKPRRLRKQTIIDVDQVHGFKNDGNIEVKLRESDNEEDDEDEIHEIPTPAFLGNRDTQNGVAAKISKNTSKLWNDSYAIYRVPEEGVISDFLSKVIDLKEKEKNARVSELLNLTRENNVLLKRLSDGDEFNQDEKKAVLSLVELPELNFKELADIASKELDSLAFDDSTQSDEKISEAEVQELLSIKKLMALKGKDNLLKFLKG</sequence>
<feature type="domain" description="PHD-type" evidence="6">
    <location>
        <begin position="276"/>
        <end position="325"/>
    </location>
</feature>
<feature type="compositionally biased region" description="Basic and acidic residues" evidence="5">
    <location>
        <begin position="35"/>
        <end position="57"/>
    </location>
</feature>
<reference evidence="7 8" key="1">
    <citation type="journal article" date="2016" name="Proc. Natl. Acad. Sci. U.S.A.">
        <title>Comparative genomics of biotechnologically important yeasts.</title>
        <authorList>
            <person name="Riley R."/>
            <person name="Haridas S."/>
            <person name="Wolfe K.H."/>
            <person name="Lopes M.R."/>
            <person name="Hittinger C.T."/>
            <person name="Goeker M."/>
            <person name="Salamov A.A."/>
            <person name="Wisecaver J.H."/>
            <person name="Long T.M."/>
            <person name="Calvey C.H."/>
            <person name="Aerts A.L."/>
            <person name="Barry K.W."/>
            <person name="Choi C."/>
            <person name="Clum A."/>
            <person name="Coughlan A.Y."/>
            <person name="Deshpande S."/>
            <person name="Douglass A.P."/>
            <person name="Hanson S.J."/>
            <person name="Klenk H.-P."/>
            <person name="LaButti K.M."/>
            <person name="Lapidus A."/>
            <person name="Lindquist E.A."/>
            <person name="Lipzen A.M."/>
            <person name="Meier-Kolthoff J.P."/>
            <person name="Ohm R.A."/>
            <person name="Otillar R.P."/>
            <person name="Pangilinan J.L."/>
            <person name="Peng Y."/>
            <person name="Rokas A."/>
            <person name="Rosa C.A."/>
            <person name="Scheuner C."/>
            <person name="Sibirny A.A."/>
            <person name="Slot J.C."/>
            <person name="Stielow J.B."/>
            <person name="Sun H."/>
            <person name="Kurtzman C.P."/>
            <person name="Blackwell M."/>
            <person name="Grigoriev I.V."/>
            <person name="Jeffries T.W."/>
        </authorList>
    </citation>
    <scope>NUCLEOTIDE SEQUENCE [LARGE SCALE GENOMIC DNA]</scope>
    <source>
        <strain evidence="8">ATCC 58044 / CBS 1984 / NCYC 433 / NRRL Y-366-8</strain>
    </source>
</reference>
<keyword evidence="8" id="KW-1185">Reference proteome</keyword>
<dbReference type="PROSITE" id="PS50016">
    <property type="entry name" value="ZF_PHD_2"/>
    <property type="match status" value="1"/>
</dbReference>
<dbReference type="Pfam" id="PF00628">
    <property type="entry name" value="PHD"/>
    <property type="match status" value="2"/>
</dbReference>
<feature type="region of interest" description="Disordered" evidence="5">
    <location>
        <begin position="116"/>
        <end position="249"/>
    </location>
</feature>
<dbReference type="InterPro" id="IPR013083">
    <property type="entry name" value="Znf_RING/FYVE/PHD"/>
</dbReference>
<dbReference type="PROSITE" id="PS01359">
    <property type="entry name" value="ZF_PHD_1"/>
    <property type="match status" value="1"/>
</dbReference>
<protein>
    <recommendedName>
        <fullName evidence="6">PHD-type domain-containing protein</fullName>
    </recommendedName>
</protein>
<dbReference type="AlphaFoldDB" id="A0A1E3P708"/>
<dbReference type="PANTHER" id="PTHR47636">
    <property type="entry name" value="TRANSCRIPTIONAL REGULATORY PROTEIN RCO1"/>
    <property type="match status" value="1"/>
</dbReference>
<dbReference type="RefSeq" id="XP_019040360.1">
    <property type="nucleotide sequence ID" value="XM_019183235.1"/>
</dbReference>
<dbReference type="InterPro" id="IPR019786">
    <property type="entry name" value="Zinc_finger_PHD-type_CS"/>
</dbReference>
<organism evidence="7 8">
    <name type="scientific">Wickerhamomyces anomalus (strain ATCC 58044 / CBS 1984 / NCYC 433 / NRRL Y-366-8)</name>
    <name type="common">Yeast</name>
    <name type="synonym">Hansenula anomala</name>
    <dbReference type="NCBI Taxonomy" id="683960"/>
    <lineage>
        <taxon>Eukaryota</taxon>
        <taxon>Fungi</taxon>
        <taxon>Dikarya</taxon>
        <taxon>Ascomycota</taxon>
        <taxon>Saccharomycotina</taxon>
        <taxon>Saccharomycetes</taxon>
        <taxon>Phaffomycetales</taxon>
        <taxon>Wickerhamomycetaceae</taxon>
        <taxon>Wickerhamomyces</taxon>
    </lineage>
</organism>
<dbReference type="SUPFAM" id="SSF57903">
    <property type="entry name" value="FYVE/PHD zinc finger"/>
    <property type="match status" value="2"/>
</dbReference>
<evidence type="ECO:0000256" key="3">
    <source>
        <dbReference type="ARBA" id="ARBA00022833"/>
    </source>
</evidence>
<dbReference type="Proteomes" id="UP000094112">
    <property type="component" value="Unassembled WGS sequence"/>
</dbReference>
<dbReference type="CDD" id="cd15535">
    <property type="entry name" value="PHD1_Rco1"/>
    <property type="match status" value="1"/>
</dbReference>
<proteinExistence type="predicted"/>
<dbReference type="Gene3D" id="3.30.40.10">
    <property type="entry name" value="Zinc/RING finger domain, C3HC4 (zinc finger)"/>
    <property type="match status" value="2"/>
</dbReference>
<dbReference type="InterPro" id="IPR011011">
    <property type="entry name" value="Znf_FYVE_PHD"/>
</dbReference>
<name>A0A1E3P708_WICAA</name>
<dbReference type="PANTHER" id="PTHR47636:SF1">
    <property type="entry name" value="TRANSCRIPTIONAL REGULATORY PROTEIN RCO1"/>
    <property type="match status" value="1"/>
</dbReference>
<dbReference type="STRING" id="683960.A0A1E3P708"/>
<evidence type="ECO:0000256" key="1">
    <source>
        <dbReference type="ARBA" id="ARBA00022723"/>
    </source>
</evidence>